<organism evidence="2 3">
    <name type="scientific">Trachymyrmex septentrionalis</name>
    <dbReference type="NCBI Taxonomy" id="34720"/>
    <lineage>
        <taxon>Eukaryota</taxon>
        <taxon>Metazoa</taxon>
        <taxon>Ecdysozoa</taxon>
        <taxon>Arthropoda</taxon>
        <taxon>Hexapoda</taxon>
        <taxon>Insecta</taxon>
        <taxon>Pterygota</taxon>
        <taxon>Neoptera</taxon>
        <taxon>Endopterygota</taxon>
        <taxon>Hymenoptera</taxon>
        <taxon>Apocrita</taxon>
        <taxon>Aculeata</taxon>
        <taxon>Formicoidea</taxon>
        <taxon>Formicidae</taxon>
        <taxon>Myrmicinae</taxon>
        <taxon>Trachymyrmex</taxon>
    </lineage>
</organism>
<dbReference type="STRING" id="34720.A0A151JVA6"/>
<dbReference type="PANTHER" id="PTHR35249:SF2">
    <property type="entry name" value="DYNEIN REGULATORY COMPLEX SUBUNIT 7"/>
    <property type="match status" value="1"/>
</dbReference>
<reference evidence="2 3" key="1">
    <citation type="submission" date="2016-03" db="EMBL/GenBank/DDBJ databases">
        <title>Trachymyrmex septentrionalis WGS genome.</title>
        <authorList>
            <person name="Nygaard S."/>
            <person name="Hu H."/>
            <person name="Boomsma J."/>
            <person name="Zhang G."/>
        </authorList>
    </citation>
    <scope>NUCLEOTIDE SEQUENCE [LARGE SCALE GENOMIC DNA]</scope>
    <source>
        <strain evidence="2">Tsep2-gDNA-1</strain>
        <tissue evidence="2">Whole body</tissue>
    </source>
</reference>
<dbReference type="GO" id="GO:0030317">
    <property type="term" value="P:flagellated sperm motility"/>
    <property type="evidence" value="ECO:0007669"/>
    <property type="project" value="TreeGrafter"/>
</dbReference>
<feature type="region of interest" description="Disordered" evidence="1">
    <location>
        <begin position="15"/>
        <end position="38"/>
    </location>
</feature>
<dbReference type="EMBL" id="KQ981702">
    <property type="protein sequence ID" value="KYN37468.1"/>
    <property type="molecule type" value="Genomic_DNA"/>
</dbReference>
<feature type="compositionally biased region" description="Basic and acidic residues" evidence="1">
    <location>
        <begin position="23"/>
        <end position="36"/>
    </location>
</feature>
<sequence length="196" mass="23321">MSDIMTNLATEKQFDFDDLDPSSLDKRPEDEHDMEKSTSTVEEILQQVQRELCLIKLCWPDVSIMTEDLYVQSLPNTYRCVSDKERLLLWYAENFRRQFHAKYVNRRPLLLACENECRVQVVLHEKSYVQQNYFLFFFSNHYGSLINRVISKFVSTSIKRSTLPYPELYTWRGCVQFISDNIEYQPLVKAFIMVSK</sequence>
<evidence type="ECO:0000313" key="3">
    <source>
        <dbReference type="Proteomes" id="UP000078541"/>
    </source>
</evidence>
<evidence type="ECO:0008006" key="4">
    <source>
        <dbReference type="Google" id="ProtNLM"/>
    </source>
</evidence>
<evidence type="ECO:0000313" key="2">
    <source>
        <dbReference type="EMBL" id="KYN37468.1"/>
    </source>
</evidence>
<gene>
    <name evidence="2" type="ORF">ALC56_08181</name>
</gene>
<dbReference type="GO" id="GO:0031514">
    <property type="term" value="C:motile cilium"/>
    <property type="evidence" value="ECO:0007669"/>
    <property type="project" value="TreeGrafter"/>
</dbReference>
<evidence type="ECO:0000256" key="1">
    <source>
        <dbReference type="SAM" id="MobiDB-lite"/>
    </source>
</evidence>
<accession>A0A151JVA6</accession>
<dbReference type="PANTHER" id="PTHR35249">
    <property type="entry name" value="DYNEIN REGULATORY COMPLEX SUBUNIT 7"/>
    <property type="match status" value="1"/>
</dbReference>
<dbReference type="Proteomes" id="UP000078541">
    <property type="component" value="Unassembled WGS sequence"/>
</dbReference>
<keyword evidence="3" id="KW-1185">Reference proteome</keyword>
<protein>
    <recommendedName>
        <fullName evidence="4">Coiled-coil domain-containing protein lobo like protein</fullName>
    </recommendedName>
</protein>
<name>A0A151JVA6_9HYME</name>
<proteinExistence type="predicted"/>
<dbReference type="InterPro" id="IPR033551">
    <property type="entry name" value="DRC7/lobo"/>
</dbReference>
<dbReference type="AlphaFoldDB" id="A0A151JVA6"/>